<organism evidence="2 3">
    <name type="scientific">Cinnamomum micranthum f. kanehirae</name>
    <dbReference type="NCBI Taxonomy" id="337451"/>
    <lineage>
        <taxon>Eukaryota</taxon>
        <taxon>Viridiplantae</taxon>
        <taxon>Streptophyta</taxon>
        <taxon>Embryophyta</taxon>
        <taxon>Tracheophyta</taxon>
        <taxon>Spermatophyta</taxon>
        <taxon>Magnoliopsida</taxon>
        <taxon>Magnoliidae</taxon>
        <taxon>Laurales</taxon>
        <taxon>Lauraceae</taxon>
        <taxon>Cinnamomum</taxon>
    </lineage>
</organism>
<evidence type="ECO:0000313" key="2">
    <source>
        <dbReference type="EMBL" id="RWR88602.1"/>
    </source>
</evidence>
<evidence type="ECO:0000259" key="1">
    <source>
        <dbReference type="SMART" id="SM00597"/>
    </source>
</evidence>
<dbReference type="InterPro" id="IPR025398">
    <property type="entry name" value="DUF4371"/>
</dbReference>
<dbReference type="Pfam" id="PF14291">
    <property type="entry name" value="DUF4371"/>
    <property type="match status" value="1"/>
</dbReference>
<comment type="caution">
    <text evidence="2">The sequence shown here is derived from an EMBL/GenBank/DDBJ whole genome shotgun (WGS) entry which is preliminary data.</text>
</comment>
<name>A0A443PCV8_9MAGN</name>
<dbReference type="OrthoDB" id="6621980at2759"/>
<dbReference type="PANTHER" id="PTHR11697:SF230">
    <property type="entry name" value="ZINC FINGER, MYM DOMAIN CONTAINING 1"/>
    <property type="match status" value="1"/>
</dbReference>
<sequence>MKKKIKFFFASFDHPSFPLCDFGSSEFQPFDFEASTDDGSTSAVHVQHEKDAAFCICCYLFREETRYDAFITQGFKSWRKKERIENHVGGPNSVHNQAYEKCQNLLNQEQHIKTSIIKQSSQARTDYRIRLKATLTSVRFLLRQGLPFRGHDESEYSNNMGNFLELLQVLADQNEAIKRVVLENAPENLKLTSPKIQKDIVNAAAIETTQVIISELGDTPFSLLVDEYRDISIKEQMAVVIRYVDKRRCVIERFLAIEHVADTKAQSLKLAIEVIFCRHGLSMSSLRGQGYDGAANMKDNNLIDAFFESVSMVLNVIGGSCKRHDMLQNIQAAKVVDALDSGELESGRGLNQKTSLKRPGDTRWGSHHDTLINLLLMFSSVVDVLEIISDDNMSEHKGSATNLLNVLDDFDFAIKLHLMRDILGDHQ</sequence>
<dbReference type="AlphaFoldDB" id="A0A443PCV8"/>
<protein>
    <submittedName>
        <fullName evidence="2">Zinc finger MYM-type protein 1-like protein</fullName>
    </submittedName>
</protein>
<feature type="domain" description="TTF-type" evidence="1">
    <location>
        <begin position="28"/>
        <end position="118"/>
    </location>
</feature>
<gene>
    <name evidence="2" type="ORF">CKAN_01762600</name>
</gene>
<proteinExistence type="predicted"/>
<dbReference type="SMART" id="SM00597">
    <property type="entry name" value="ZnF_TTF"/>
    <property type="match status" value="1"/>
</dbReference>
<dbReference type="EMBL" id="QPKB01000007">
    <property type="protein sequence ID" value="RWR88602.1"/>
    <property type="molecule type" value="Genomic_DNA"/>
</dbReference>
<accession>A0A443PCV8</accession>
<dbReference type="Proteomes" id="UP000283530">
    <property type="component" value="Unassembled WGS sequence"/>
</dbReference>
<dbReference type="InterPro" id="IPR055298">
    <property type="entry name" value="AtLOH3-like"/>
</dbReference>
<evidence type="ECO:0000313" key="3">
    <source>
        <dbReference type="Proteomes" id="UP000283530"/>
    </source>
</evidence>
<dbReference type="InterPro" id="IPR006580">
    <property type="entry name" value="Znf_TTF"/>
</dbReference>
<keyword evidence="3" id="KW-1185">Reference proteome</keyword>
<dbReference type="STRING" id="337451.A0A443PCV8"/>
<dbReference type="PANTHER" id="PTHR11697">
    <property type="entry name" value="GENERAL TRANSCRIPTION FACTOR 2-RELATED ZINC FINGER PROTEIN"/>
    <property type="match status" value="1"/>
</dbReference>
<reference evidence="2 3" key="1">
    <citation type="journal article" date="2019" name="Nat. Plants">
        <title>Stout camphor tree genome fills gaps in understanding of flowering plant genome evolution.</title>
        <authorList>
            <person name="Chaw S.M."/>
            <person name="Liu Y.C."/>
            <person name="Wu Y.W."/>
            <person name="Wang H.Y."/>
            <person name="Lin C.I."/>
            <person name="Wu C.S."/>
            <person name="Ke H.M."/>
            <person name="Chang L.Y."/>
            <person name="Hsu C.Y."/>
            <person name="Yang H.T."/>
            <person name="Sudianto E."/>
            <person name="Hsu M.H."/>
            <person name="Wu K.P."/>
            <person name="Wang L.N."/>
            <person name="Leebens-Mack J.H."/>
            <person name="Tsai I.J."/>
        </authorList>
    </citation>
    <scope>NUCLEOTIDE SEQUENCE [LARGE SCALE GENOMIC DNA]</scope>
    <source>
        <strain evidence="3">cv. Chaw 1501</strain>
        <tissue evidence="2">Young leaves</tissue>
    </source>
</reference>